<protein>
    <recommendedName>
        <fullName evidence="2">Tail specific protease domain-containing protein</fullName>
    </recommendedName>
</protein>
<evidence type="ECO:0000259" key="2">
    <source>
        <dbReference type="Pfam" id="PF03572"/>
    </source>
</evidence>
<sequence>MRLFAIGLLIFFCAASHATDSILITPDDVRGDLRAARAFIERTHPALELDLDAATGSISNDLSSNLTRDEAWSVMARLNPAFADAHVMIGYADWRGEARAHLRSGGGFFPFEVSIHSDGNVRILAWLGGQESLLAGSRIARINGRDAKVVVAELMERVHGDTLQFRARLLGQRFWFLLWKMYGAPASYTVELGSAAGMRLTQARSEAVVLQDDASFERQFQSRLLPPNAAVLVLGSFAWPDKERFVAFTREAFARIREERVNTLIIDVRLNGGGNDDYWIDGVLRYVAAKRFRWASTYVKRVLEGRAEPGQRTGDIVAGEVAGWVEPAVAEPLNFDGRVYVLTGDATYSSAILFANTVQDFGFGTVVGPGGAVRARQSGGTLRFVLPRTGLVVSSPRFVLDRPSGLRRPRLFTPDLVIADDLVKPDAMIDAVLAHSRRQPSP</sequence>
<evidence type="ECO:0000313" key="4">
    <source>
        <dbReference type="Proteomes" id="UP000230390"/>
    </source>
</evidence>
<dbReference type="GO" id="GO:0008236">
    <property type="term" value="F:serine-type peptidase activity"/>
    <property type="evidence" value="ECO:0007669"/>
    <property type="project" value="InterPro"/>
</dbReference>
<dbReference type="RefSeq" id="WP_099787986.1">
    <property type="nucleotide sequence ID" value="NZ_JBHLYV010000031.1"/>
</dbReference>
<dbReference type="OrthoDB" id="6397760at2"/>
<dbReference type="Pfam" id="PF03572">
    <property type="entry name" value="Peptidase_S41"/>
    <property type="match status" value="1"/>
</dbReference>
<organism evidence="3 4">
    <name type="scientific">Massilia eurypsychrophila</name>
    <dbReference type="NCBI Taxonomy" id="1485217"/>
    <lineage>
        <taxon>Bacteria</taxon>
        <taxon>Pseudomonadati</taxon>
        <taxon>Pseudomonadota</taxon>
        <taxon>Betaproteobacteria</taxon>
        <taxon>Burkholderiales</taxon>
        <taxon>Oxalobacteraceae</taxon>
        <taxon>Telluria group</taxon>
        <taxon>Massilia</taxon>
    </lineage>
</organism>
<proteinExistence type="predicted"/>
<dbReference type="SUPFAM" id="SSF52096">
    <property type="entry name" value="ClpP/crotonase"/>
    <property type="match status" value="1"/>
</dbReference>
<dbReference type="InterPro" id="IPR029045">
    <property type="entry name" value="ClpP/crotonase-like_dom_sf"/>
</dbReference>
<dbReference type="AlphaFoldDB" id="A0A2G8TGK6"/>
<dbReference type="Gene3D" id="3.90.226.10">
    <property type="entry name" value="2-enoyl-CoA Hydratase, Chain A, domain 1"/>
    <property type="match status" value="1"/>
</dbReference>
<feature type="domain" description="Tail specific protease" evidence="2">
    <location>
        <begin position="249"/>
        <end position="369"/>
    </location>
</feature>
<keyword evidence="4" id="KW-1185">Reference proteome</keyword>
<evidence type="ECO:0000256" key="1">
    <source>
        <dbReference type="SAM" id="SignalP"/>
    </source>
</evidence>
<accession>A0A2G8TGK6</accession>
<feature type="chain" id="PRO_5013641221" description="Tail specific protease domain-containing protein" evidence="1">
    <location>
        <begin position="19"/>
        <end position="442"/>
    </location>
</feature>
<dbReference type="Proteomes" id="UP000230390">
    <property type="component" value="Unassembled WGS sequence"/>
</dbReference>
<dbReference type="EMBL" id="PDOC01000004">
    <property type="protein sequence ID" value="PIL45191.1"/>
    <property type="molecule type" value="Genomic_DNA"/>
</dbReference>
<reference evidence="3 4" key="1">
    <citation type="submission" date="2017-10" db="EMBL/GenBank/DDBJ databases">
        <title>Massilia psychrophilum sp. nov., a novel purple-pigmented bacterium isolated from Tianshan glacier, Xinjiang Municipality, China.</title>
        <authorList>
            <person name="Wang H."/>
        </authorList>
    </citation>
    <scope>NUCLEOTIDE SEQUENCE [LARGE SCALE GENOMIC DNA]</scope>
    <source>
        <strain evidence="3 4">JCM 30074</strain>
    </source>
</reference>
<gene>
    <name evidence="3" type="ORF">CR105_08310</name>
</gene>
<evidence type="ECO:0000313" key="3">
    <source>
        <dbReference type="EMBL" id="PIL45191.1"/>
    </source>
</evidence>
<keyword evidence="1" id="KW-0732">Signal</keyword>
<dbReference type="InterPro" id="IPR005151">
    <property type="entry name" value="Tail-specific_protease"/>
</dbReference>
<name>A0A2G8TGK6_9BURK</name>
<feature type="signal peptide" evidence="1">
    <location>
        <begin position="1"/>
        <end position="18"/>
    </location>
</feature>
<comment type="caution">
    <text evidence="3">The sequence shown here is derived from an EMBL/GenBank/DDBJ whole genome shotgun (WGS) entry which is preliminary data.</text>
</comment>
<dbReference type="GO" id="GO:0006508">
    <property type="term" value="P:proteolysis"/>
    <property type="evidence" value="ECO:0007669"/>
    <property type="project" value="InterPro"/>
</dbReference>